<dbReference type="Pfam" id="PF01336">
    <property type="entry name" value="tRNA_anti-codon"/>
    <property type="match status" value="1"/>
</dbReference>
<sequence>MHRYRSHTCGALRESDIDQTARLSGWVHRVRDHGGVLFVDLRDHYGITQC</sequence>
<dbReference type="RefSeq" id="WP_395545976.1">
    <property type="nucleotide sequence ID" value="NZ_JBGFTR010000095.1"/>
</dbReference>
<keyword evidence="4" id="KW-1185">Reference proteome</keyword>
<evidence type="ECO:0000313" key="3">
    <source>
        <dbReference type="EMBL" id="MFH7566613.1"/>
    </source>
</evidence>
<gene>
    <name evidence="3" type="ORF">AB9R89_15075</name>
</gene>
<feature type="non-terminal residue" evidence="3">
    <location>
        <position position="50"/>
    </location>
</feature>
<dbReference type="Proteomes" id="UP001610706">
    <property type="component" value="Unassembled WGS sequence"/>
</dbReference>
<dbReference type="EMBL" id="JBGFTR010000095">
    <property type="protein sequence ID" value="MFH7566613.1"/>
    <property type="molecule type" value="Genomic_DNA"/>
</dbReference>
<dbReference type="InterPro" id="IPR012340">
    <property type="entry name" value="NA-bd_OB-fold"/>
</dbReference>
<reference evidence="3 4" key="1">
    <citation type="submission" date="2024-08" db="EMBL/GenBank/DDBJ databases">
        <title>Oceanimonas smirnovii Genome sequencing and assembly.</title>
        <authorList>
            <person name="Tang B."/>
        </authorList>
    </citation>
    <scope>NUCLEOTIDE SEQUENCE [LARGE SCALE GENOMIC DNA]</scope>
    <source>
        <strain evidence="3 4">OS2020-119</strain>
    </source>
</reference>
<organism evidence="3 4">
    <name type="scientific">Oceanimonas smirnovii</name>
    <dbReference type="NCBI Taxonomy" id="264574"/>
    <lineage>
        <taxon>Bacteria</taxon>
        <taxon>Pseudomonadati</taxon>
        <taxon>Pseudomonadota</taxon>
        <taxon>Gammaproteobacteria</taxon>
        <taxon>Aeromonadales</taxon>
        <taxon>Aeromonadaceae</taxon>
        <taxon>Oceanimonas</taxon>
    </lineage>
</organism>
<evidence type="ECO:0000313" key="4">
    <source>
        <dbReference type="Proteomes" id="UP001610706"/>
    </source>
</evidence>
<comment type="caution">
    <text evidence="3">The sequence shown here is derived from an EMBL/GenBank/DDBJ whole genome shotgun (WGS) entry which is preliminary data.</text>
</comment>
<evidence type="ECO:0000259" key="2">
    <source>
        <dbReference type="Pfam" id="PF01336"/>
    </source>
</evidence>
<dbReference type="SUPFAM" id="SSF50249">
    <property type="entry name" value="Nucleic acid-binding proteins"/>
    <property type="match status" value="1"/>
</dbReference>
<protein>
    <submittedName>
        <fullName evidence="3">OB-fold nucleic acid binding domain-containing protein</fullName>
    </submittedName>
</protein>
<keyword evidence="1" id="KW-0963">Cytoplasm</keyword>
<feature type="domain" description="OB" evidence="2">
    <location>
        <begin position="22"/>
        <end position="50"/>
    </location>
</feature>
<proteinExistence type="predicted"/>
<dbReference type="InterPro" id="IPR004365">
    <property type="entry name" value="NA-bd_OB_tRNA"/>
</dbReference>
<name>A0ABW7P5D4_9GAMM</name>
<accession>A0ABW7P5D4</accession>
<evidence type="ECO:0000256" key="1">
    <source>
        <dbReference type="ARBA" id="ARBA00022490"/>
    </source>
</evidence>
<dbReference type="Gene3D" id="2.40.50.140">
    <property type="entry name" value="Nucleic acid-binding proteins"/>
    <property type="match status" value="1"/>
</dbReference>